<dbReference type="GO" id="GO:0016020">
    <property type="term" value="C:membrane"/>
    <property type="evidence" value="ECO:0007669"/>
    <property type="project" value="UniProtKB-SubCell"/>
</dbReference>
<evidence type="ECO:0000256" key="2">
    <source>
        <dbReference type="ARBA" id="ARBA00022448"/>
    </source>
</evidence>
<evidence type="ECO:0000256" key="6">
    <source>
        <dbReference type="SAM" id="MobiDB-lite"/>
    </source>
</evidence>
<evidence type="ECO:0000256" key="5">
    <source>
        <dbReference type="ARBA" id="ARBA00023136"/>
    </source>
</evidence>
<keyword evidence="10" id="KW-1185">Reference proteome</keyword>
<dbReference type="GO" id="GO:0008324">
    <property type="term" value="F:monoatomic cation transmembrane transporter activity"/>
    <property type="evidence" value="ECO:0007669"/>
    <property type="project" value="InterPro"/>
</dbReference>
<gene>
    <name evidence="9" type="ORF">E2C06_04480</name>
</gene>
<feature type="transmembrane region" description="Helical" evidence="7">
    <location>
        <begin position="112"/>
        <end position="134"/>
    </location>
</feature>
<keyword evidence="2" id="KW-0813">Transport</keyword>
<feature type="region of interest" description="Disordered" evidence="6">
    <location>
        <begin position="297"/>
        <end position="320"/>
    </location>
</feature>
<feature type="transmembrane region" description="Helical" evidence="7">
    <location>
        <begin position="161"/>
        <end position="181"/>
    </location>
</feature>
<dbReference type="AlphaFoldDB" id="A0A4V3AAJ6"/>
<dbReference type="EMBL" id="SMSJ01000004">
    <property type="protein sequence ID" value="TDH63595.1"/>
    <property type="molecule type" value="Genomic_DNA"/>
</dbReference>
<evidence type="ECO:0000256" key="1">
    <source>
        <dbReference type="ARBA" id="ARBA00004141"/>
    </source>
</evidence>
<dbReference type="GO" id="GO:0006829">
    <property type="term" value="P:zinc ion transport"/>
    <property type="evidence" value="ECO:0007669"/>
    <property type="project" value="InterPro"/>
</dbReference>
<feature type="transmembrane region" description="Helical" evidence="7">
    <location>
        <begin position="193"/>
        <end position="210"/>
    </location>
</feature>
<dbReference type="PANTHER" id="PTHR13414:SF9">
    <property type="entry name" value="PROTON-COUPLED ZINC ANTIPORTER SLC30A9, MITOCHONDRIAL"/>
    <property type="match status" value="1"/>
</dbReference>
<comment type="subcellular location">
    <subcellularLocation>
        <location evidence="1">Membrane</location>
        <topology evidence="1">Multi-pass membrane protein</topology>
    </subcellularLocation>
</comment>
<evidence type="ECO:0000256" key="3">
    <source>
        <dbReference type="ARBA" id="ARBA00022692"/>
    </source>
</evidence>
<dbReference type="RefSeq" id="WP_133287389.1">
    <property type="nucleotide sequence ID" value="NZ_SMSJ01000004.1"/>
</dbReference>
<feature type="compositionally biased region" description="Low complexity" evidence="6">
    <location>
        <begin position="303"/>
        <end position="320"/>
    </location>
</feature>
<dbReference type="OrthoDB" id="9806522at2"/>
<organism evidence="9 10">
    <name type="scientific">Dankookia rubra</name>
    <dbReference type="NCBI Taxonomy" id="1442381"/>
    <lineage>
        <taxon>Bacteria</taxon>
        <taxon>Pseudomonadati</taxon>
        <taxon>Pseudomonadota</taxon>
        <taxon>Alphaproteobacteria</taxon>
        <taxon>Acetobacterales</taxon>
        <taxon>Roseomonadaceae</taxon>
        <taxon>Dankookia</taxon>
    </lineage>
</organism>
<feature type="transmembrane region" description="Helical" evidence="7">
    <location>
        <begin position="76"/>
        <end position="97"/>
    </location>
</feature>
<dbReference type="InterPro" id="IPR027469">
    <property type="entry name" value="Cation_efflux_TMD_sf"/>
</dbReference>
<dbReference type="InterPro" id="IPR002524">
    <property type="entry name" value="Cation_efflux"/>
</dbReference>
<dbReference type="Pfam" id="PF01545">
    <property type="entry name" value="Cation_efflux"/>
    <property type="match status" value="1"/>
</dbReference>
<evidence type="ECO:0000313" key="10">
    <source>
        <dbReference type="Proteomes" id="UP000295096"/>
    </source>
</evidence>
<keyword evidence="4 7" id="KW-1133">Transmembrane helix</keyword>
<dbReference type="Gene3D" id="1.20.1510.10">
    <property type="entry name" value="Cation efflux protein transmembrane domain"/>
    <property type="match status" value="1"/>
</dbReference>
<feature type="domain" description="Cation efflux protein transmembrane" evidence="8">
    <location>
        <begin position="10"/>
        <end position="217"/>
    </location>
</feature>
<reference evidence="9 10" key="1">
    <citation type="journal article" date="2016" name="J. Microbiol.">
        <title>Dankookia rubra gen. nov., sp. nov., an alphaproteobacterium isolated from sediment of a shallow stream.</title>
        <authorList>
            <person name="Kim W.H."/>
            <person name="Kim D.H."/>
            <person name="Kang K."/>
            <person name="Ahn T.Y."/>
        </authorList>
    </citation>
    <scope>NUCLEOTIDE SEQUENCE [LARGE SCALE GENOMIC DNA]</scope>
    <source>
        <strain evidence="9 10">JCM30602</strain>
    </source>
</reference>
<dbReference type="NCBIfam" id="TIGR01297">
    <property type="entry name" value="CDF"/>
    <property type="match status" value="1"/>
</dbReference>
<sequence length="320" mass="33805">MAHGGSRRVILAALAGNCAIAATKFAAAFWTGSAAMLSEAIHSSVDTGNQGLLLLGLRRAARPPSVRHPFGHGMELYFWAFVVALLIFALGGAFSIYEGWRKIAAPHPVEGAWINFAVLGAAVVFEGLSFRVAYREFRRAHLGEPFWTAIRRSKDPGVFSVLLEDSAALVGLLIALAGLGLAEWLDLPVLDGVASIGIGLLLVATAAFLANETRSLLTGEAASPRLVEAVRGMLLADARVAAVEELLSMHLGPAEVLVAVTIDFRDDLPGGGVEQAAAELTRRVEAAHPEVTRLFLRPRPRDAPAATARSASRPARSAPA</sequence>
<keyword evidence="5 7" id="KW-0472">Membrane</keyword>
<dbReference type="SUPFAM" id="SSF161111">
    <property type="entry name" value="Cation efflux protein transmembrane domain-like"/>
    <property type="match status" value="1"/>
</dbReference>
<keyword evidence="3 7" id="KW-0812">Transmembrane</keyword>
<evidence type="ECO:0000259" key="8">
    <source>
        <dbReference type="Pfam" id="PF01545"/>
    </source>
</evidence>
<evidence type="ECO:0000313" key="9">
    <source>
        <dbReference type="EMBL" id="TDH63595.1"/>
    </source>
</evidence>
<accession>A0A4V3AAJ6</accession>
<comment type="caution">
    <text evidence="9">The sequence shown here is derived from an EMBL/GenBank/DDBJ whole genome shotgun (WGS) entry which is preliminary data.</text>
</comment>
<dbReference type="PANTHER" id="PTHR13414">
    <property type="entry name" value="HUEL-CATION TRANSPORTER"/>
    <property type="match status" value="1"/>
</dbReference>
<protein>
    <submittedName>
        <fullName evidence="9">Cation diffusion facilitator family transporter</fullName>
    </submittedName>
</protein>
<dbReference type="InterPro" id="IPR036837">
    <property type="entry name" value="Cation_efflux_CTD_sf"/>
</dbReference>
<evidence type="ECO:0000256" key="4">
    <source>
        <dbReference type="ARBA" id="ARBA00022989"/>
    </source>
</evidence>
<evidence type="ECO:0000256" key="7">
    <source>
        <dbReference type="SAM" id="Phobius"/>
    </source>
</evidence>
<dbReference type="Proteomes" id="UP000295096">
    <property type="component" value="Unassembled WGS sequence"/>
</dbReference>
<dbReference type="SUPFAM" id="SSF160240">
    <property type="entry name" value="Cation efflux protein cytoplasmic domain-like"/>
    <property type="match status" value="1"/>
</dbReference>
<name>A0A4V3AAJ6_9PROT</name>
<proteinExistence type="predicted"/>
<dbReference type="InterPro" id="IPR058533">
    <property type="entry name" value="Cation_efflux_TM"/>
</dbReference>
<dbReference type="InterPro" id="IPR040177">
    <property type="entry name" value="SLC30A9"/>
</dbReference>